<dbReference type="GO" id="GO:0015562">
    <property type="term" value="F:efflux transmembrane transporter activity"/>
    <property type="evidence" value="ECO:0007669"/>
    <property type="project" value="TreeGrafter"/>
</dbReference>
<dbReference type="Proteomes" id="UP000238034">
    <property type="component" value="Unassembled WGS sequence"/>
</dbReference>
<evidence type="ECO:0000313" key="3">
    <source>
        <dbReference type="Proteomes" id="UP000238034"/>
    </source>
</evidence>
<dbReference type="EMBL" id="PVTH01000009">
    <property type="protein sequence ID" value="PRY50349.1"/>
    <property type="molecule type" value="Genomic_DNA"/>
</dbReference>
<accession>A0A2T0TXH0</accession>
<sequence length="328" mass="35948">MKKLTNNFMFKYAILLTGVFVLSSCGANKKESEEQEKAMLDSLARPENVSVVSAIAKVEPESGLIDLSSSVAGNVVSIKKSEGDTVKKGEVILLLDAEDELLSGDVIRREMVTQRSQAAAEEASVKQFIAELEEKERDLLTSERLALTGAETRQNVAEKKKERDVILANLQSARNKAKASRSQILTLQTQLRQSQVISDNKTIKAQQDGIITRMDAKPGASIQAFESFATLAPKGKLVLHGEIDEMFSGRVALGQAVTIRYIGVKDTIGQGRVTYLSPVLSDKSILYESTAEAQDRRVREFKVEFDSAVPLLINHKVECSIHVNPGIT</sequence>
<dbReference type="OrthoDB" id="1325080at2"/>
<proteinExistence type="predicted"/>
<dbReference type="PANTHER" id="PTHR30469:SF15">
    <property type="entry name" value="HLYD FAMILY OF SECRETION PROTEINS"/>
    <property type="match status" value="1"/>
</dbReference>
<dbReference type="Gene3D" id="2.40.30.170">
    <property type="match status" value="1"/>
</dbReference>
<reference evidence="2 3" key="1">
    <citation type="submission" date="2018-03" db="EMBL/GenBank/DDBJ databases">
        <title>Genomic Encyclopedia of Type Strains, Phase III (KMG-III): the genomes of soil and plant-associated and newly described type strains.</title>
        <authorList>
            <person name="Whitman W."/>
        </authorList>
    </citation>
    <scope>NUCLEOTIDE SEQUENCE [LARGE SCALE GENOMIC DNA]</scope>
    <source>
        <strain evidence="2 3">CGMCC 1.9313</strain>
    </source>
</reference>
<dbReference type="PANTHER" id="PTHR30469">
    <property type="entry name" value="MULTIDRUG RESISTANCE PROTEIN MDTA"/>
    <property type="match status" value="1"/>
</dbReference>
<dbReference type="GO" id="GO:1990281">
    <property type="term" value="C:efflux pump complex"/>
    <property type="evidence" value="ECO:0007669"/>
    <property type="project" value="TreeGrafter"/>
</dbReference>
<keyword evidence="3" id="KW-1185">Reference proteome</keyword>
<gene>
    <name evidence="2" type="ORF">B0I27_10972</name>
</gene>
<dbReference type="Gene3D" id="2.40.50.100">
    <property type="match status" value="1"/>
</dbReference>
<dbReference type="RefSeq" id="WP_106294385.1">
    <property type="nucleotide sequence ID" value="NZ_PVTH01000009.1"/>
</dbReference>
<dbReference type="SUPFAM" id="SSF51230">
    <property type="entry name" value="Single hybrid motif"/>
    <property type="match status" value="1"/>
</dbReference>
<name>A0A2T0TXH0_9SPHI</name>
<protein>
    <submittedName>
        <fullName evidence="2">CusB/HlyD membrane fusion family barrel-sandwich protein</fullName>
    </submittedName>
</protein>
<keyword evidence="1" id="KW-0175">Coiled coil</keyword>
<organism evidence="2 3">
    <name type="scientific">Arcticibacter pallidicorallinus</name>
    <dbReference type="NCBI Taxonomy" id="1259464"/>
    <lineage>
        <taxon>Bacteria</taxon>
        <taxon>Pseudomonadati</taxon>
        <taxon>Bacteroidota</taxon>
        <taxon>Sphingobacteriia</taxon>
        <taxon>Sphingobacteriales</taxon>
        <taxon>Sphingobacteriaceae</taxon>
        <taxon>Arcticibacter</taxon>
    </lineage>
</organism>
<dbReference type="AlphaFoldDB" id="A0A2T0TXH0"/>
<comment type="caution">
    <text evidence="2">The sequence shown here is derived from an EMBL/GenBank/DDBJ whole genome shotgun (WGS) entry which is preliminary data.</text>
</comment>
<dbReference type="PROSITE" id="PS51257">
    <property type="entry name" value="PROKAR_LIPOPROTEIN"/>
    <property type="match status" value="1"/>
</dbReference>
<dbReference type="InterPro" id="IPR011053">
    <property type="entry name" value="Single_hybrid_motif"/>
</dbReference>
<evidence type="ECO:0000256" key="1">
    <source>
        <dbReference type="SAM" id="Coils"/>
    </source>
</evidence>
<evidence type="ECO:0000313" key="2">
    <source>
        <dbReference type="EMBL" id="PRY50349.1"/>
    </source>
</evidence>
<feature type="coiled-coil region" evidence="1">
    <location>
        <begin position="118"/>
        <end position="190"/>
    </location>
</feature>